<evidence type="ECO:0000313" key="1">
    <source>
        <dbReference type="EMBL" id="VAW82082.1"/>
    </source>
</evidence>
<gene>
    <name evidence="1" type="ORF">MNBD_GAMMA12-2076</name>
</gene>
<reference evidence="1" key="1">
    <citation type="submission" date="2018-06" db="EMBL/GenBank/DDBJ databases">
        <authorList>
            <person name="Zhirakovskaya E."/>
        </authorList>
    </citation>
    <scope>NUCLEOTIDE SEQUENCE</scope>
</reference>
<name>A0A3B0Z3J7_9ZZZZ</name>
<accession>A0A3B0Z3J7</accession>
<organism evidence="1">
    <name type="scientific">hydrothermal vent metagenome</name>
    <dbReference type="NCBI Taxonomy" id="652676"/>
    <lineage>
        <taxon>unclassified sequences</taxon>
        <taxon>metagenomes</taxon>
        <taxon>ecological metagenomes</taxon>
    </lineage>
</organism>
<dbReference type="AlphaFoldDB" id="A0A3B0Z3J7"/>
<sequence>MSSSVSHIFLLESGSELININSENDMERAILFSELVANQT</sequence>
<proteinExistence type="predicted"/>
<protein>
    <submittedName>
        <fullName evidence="1">Uncharacterized protein</fullName>
    </submittedName>
</protein>
<dbReference type="EMBL" id="UOFL01000235">
    <property type="protein sequence ID" value="VAW82082.1"/>
    <property type="molecule type" value="Genomic_DNA"/>
</dbReference>